<comment type="caution">
    <text evidence="1">The sequence shown here is derived from an EMBL/GenBank/DDBJ whole genome shotgun (WGS) entry which is preliminary data.</text>
</comment>
<dbReference type="RefSeq" id="WP_131897690.1">
    <property type="nucleotide sequence ID" value="NZ_SMKZ01000030.1"/>
</dbReference>
<dbReference type="InParanoid" id="A0A4R5DA83"/>
<dbReference type="EMBL" id="SMKZ01000030">
    <property type="protein sequence ID" value="TDE07475.1"/>
    <property type="molecule type" value="Genomic_DNA"/>
</dbReference>
<dbReference type="NCBIfam" id="NF033521">
    <property type="entry name" value="lasso_leader_L3"/>
    <property type="match status" value="1"/>
</dbReference>
<dbReference type="Proteomes" id="UP000294739">
    <property type="component" value="Unassembled WGS sequence"/>
</dbReference>
<dbReference type="AlphaFoldDB" id="A0A4R5DA83"/>
<evidence type="ECO:0000313" key="2">
    <source>
        <dbReference type="Proteomes" id="UP000294739"/>
    </source>
</evidence>
<name>A0A4R5DA83_9ACTN</name>
<keyword evidence="2" id="KW-1185">Reference proteome</keyword>
<evidence type="ECO:0000313" key="1">
    <source>
        <dbReference type="EMBL" id="TDE07475.1"/>
    </source>
</evidence>
<accession>A0A4R5DA83</accession>
<organism evidence="1 2">
    <name type="scientific">Jiangella asiatica</name>
    <dbReference type="NCBI Taxonomy" id="2530372"/>
    <lineage>
        <taxon>Bacteria</taxon>
        <taxon>Bacillati</taxon>
        <taxon>Actinomycetota</taxon>
        <taxon>Actinomycetes</taxon>
        <taxon>Jiangellales</taxon>
        <taxon>Jiangellaceae</taxon>
        <taxon>Jiangella</taxon>
    </lineage>
</organism>
<gene>
    <name evidence="1" type="ORF">E1269_19775</name>
</gene>
<protein>
    <submittedName>
        <fullName evidence="1">Lasso RiPP family leader peptide-containing protein</fullName>
    </submittedName>
</protein>
<reference evidence="1 2" key="1">
    <citation type="submission" date="2019-03" db="EMBL/GenBank/DDBJ databases">
        <title>Draft genome sequences of novel Actinobacteria.</title>
        <authorList>
            <person name="Sahin N."/>
            <person name="Ay H."/>
            <person name="Saygin H."/>
        </authorList>
    </citation>
    <scope>NUCLEOTIDE SEQUENCE [LARGE SCALE GENOMIC DNA]</scope>
    <source>
        <strain evidence="1 2">5K138</strain>
    </source>
</reference>
<proteinExistence type="predicted"/>
<sequence>MTYESPVLEEIGSVRELTLAASGRGRSDQVQWFRYDNDPGGVLS</sequence>
<dbReference type="OrthoDB" id="5149376at2"/>